<accession>A0A291QVH1</accession>
<gene>
    <name evidence="2" type="ORF">COR50_12630</name>
</gene>
<organism evidence="2 3">
    <name type="scientific">Chitinophaga caeni</name>
    <dbReference type="NCBI Taxonomy" id="2029983"/>
    <lineage>
        <taxon>Bacteria</taxon>
        <taxon>Pseudomonadati</taxon>
        <taxon>Bacteroidota</taxon>
        <taxon>Chitinophagia</taxon>
        <taxon>Chitinophagales</taxon>
        <taxon>Chitinophagaceae</taxon>
        <taxon>Chitinophaga</taxon>
    </lineage>
</organism>
<evidence type="ECO:0000313" key="3">
    <source>
        <dbReference type="Proteomes" id="UP000220133"/>
    </source>
</evidence>
<reference evidence="2 3" key="1">
    <citation type="submission" date="2017-10" db="EMBL/GenBank/DDBJ databases">
        <title>Paenichitinophaga pekingensis gen. nov., sp. nov., isolated from activated sludge.</title>
        <authorList>
            <person name="Jin D."/>
            <person name="Kong X."/>
            <person name="Deng Y."/>
            <person name="Bai Z."/>
        </authorList>
    </citation>
    <scope>NUCLEOTIDE SEQUENCE [LARGE SCALE GENOMIC DNA]</scope>
    <source>
        <strain evidence="2 3">13</strain>
    </source>
</reference>
<proteinExistence type="predicted"/>
<dbReference type="RefSeq" id="WP_098194323.1">
    <property type="nucleotide sequence ID" value="NZ_CP023777.1"/>
</dbReference>
<keyword evidence="3" id="KW-1185">Reference proteome</keyword>
<evidence type="ECO:0000256" key="1">
    <source>
        <dbReference type="SAM" id="MobiDB-lite"/>
    </source>
</evidence>
<dbReference type="KEGG" id="cbae:COR50_12630"/>
<feature type="region of interest" description="Disordered" evidence="1">
    <location>
        <begin position="1"/>
        <end position="22"/>
    </location>
</feature>
<sequence length="61" mass="6919">MIAKPYSSREAKSSDQIDGPDGQFVPFFWASKKLQEMNRRTFNITVEGGYNFSTEKLAGQL</sequence>
<dbReference type="Proteomes" id="UP000220133">
    <property type="component" value="Chromosome"/>
</dbReference>
<protein>
    <submittedName>
        <fullName evidence="2">Uncharacterized protein</fullName>
    </submittedName>
</protein>
<dbReference type="AlphaFoldDB" id="A0A291QVH1"/>
<name>A0A291QVH1_9BACT</name>
<dbReference type="EMBL" id="CP023777">
    <property type="protein sequence ID" value="ATL47946.1"/>
    <property type="molecule type" value="Genomic_DNA"/>
</dbReference>
<evidence type="ECO:0000313" key="2">
    <source>
        <dbReference type="EMBL" id="ATL47946.1"/>
    </source>
</evidence>